<dbReference type="InterPro" id="IPR002035">
    <property type="entry name" value="VWF_A"/>
</dbReference>
<dbReference type="SMART" id="SM00327">
    <property type="entry name" value="VWA"/>
    <property type="match status" value="1"/>
</dbReference>
<organism evidence="2 3">
    <name type="scientific">Actinomadura vinacea</name>
    <dbReference type="NCBI Taxonomy" id="115336"/>
    <lineage>
        <taxon>Bacteria</taxon>
        <taxon>Bacillati</taxon>
        <taxon>Actinomycetota</taxon>
        <taxon>Actinomycetes</taxon>
        <taxon>Streptosporangiales</taxon>
        <taxon>Thermomonosporaceae</taxon>
        <taxon>Actinomadura</taxon>
    </lineage>
</organism>
<comment type="caution">
    <text evidence="2">The sequence shown here is derived from an EMBL/GenBank/DDBJ whole genome shotgun (WGS) entry which is preliminary data.</text>
</comment>
<dbReference type="RefSeq" id="WP_344586342.1">
    <property type="nucleotide sequence ID" value="NZ_BAAARW010000001.1"/>
</dbReference>
<dbReference type="Gene3D" id="3.30.70.1230">
    <property type="entry name" value="Nucleotide cyclase"/>
    <property type="match status" value="1"/>
</dbReference>
<dbReference type="InterPro" id="IPR036465">
    <property type="entry name" value="vWFA_dom_sf"/>
</dbReference>
<dbReference type="PROSITE" id="PS50234">
    <property type="entry name" value="VWFA"/>
    <property type="match status" value="1"/>
</dbReference>
<reference evidence="3" key="1">
    <citation type="journal article" date="2019" name="Int. J. Syst. Evol. Microbiol.">
        <title>The Global Catalogue of Microorganisms (GCM) 10K type strain sequencing project: providing services to taxonomists for standard genome sequencing and annotation.</title>
        <authorList>
            <consortium name="The Broad Institute Genomics Platform"/>
            <consortium name="The Broad Institute Genome Sequencing Center for Infectious Disease"/>
            <person name="Wu L."/>
            <person name="Ma J."/>
        </authorList>
    </citation>
    <scope>NUCLEOTIDE SEQUENCE [LARGE SCALE GENOMIC DNA]</scope>
    <source>
        <strain evidence="3">JCM 3325</strain>
    </source>
</reference>
<proteinExistence type="predicted"/>
<dbReference type="Gene3D" id="3.40.50.410">
    <property type="entry name" value="von Willebrand factor, type A domain"/>
    <property type="match status" value="1"/>
</dbReference>
<feature type="domain" description="VWFA" evidence="1">
    <location>
        <begin position="598"/>
        <end position="788"/>
    </location>
</feature>
<keyword evidence="3" id="KW-1185">Reference proteome</keyword>
<dbReference type="Pfam" id="PF13531">
    <property type="entry name" value="SBP_bac_11"/>
    <property type="match status" value="1"/>
</dbReference>
<sequence length="797" mass="85650">MPRSTEPQHRAIFWVDIAGSSSRSRTDLDRRAARAGMYRALRRAFWRARLPWYTWHNHFAGYREDRGDGAFCLIRPSVPKGRLVAALPHLKSALESYNRDAPEAAAIRLRTALHAGEVHFDPEGVSGNAMDYTARLLDAPEFKEVFAAADSCLGVIASDWFYQSVIHQNPDNEFGEYQPTAVTVRGAGPSEAYIRIFPPAVPAAATATGRRLRIPLPPRPVRATLVLGLLAVPLAAAPGEAPQAACAAPPVQMKVRVSTEKEAIVRRLALEFERDNRGPDGCRRTDVNVVSASYPGGAREALKQGWLLRDPKEVVDEADVWLPDSSLEVEQVREALRRNRIGTVRLEVKGPVTTSRLVVAVPASMADGLGLTGHTVTWDEVLGWPRKGYAFGRASPRSSGVGLAATAVLYQAALAARVLNEDVLTRGDAASRLHTVEQAIAREDDEPGKLLCAMRESPPDGGLRRTALLVSEKALIDYRANAPLGGSGCGPGAPPERPELRPFYVEEGMPLLDHPFVTITRTPPPGAARRQVIRDFYDRLRQPDAQARLQDAGYRDASGGTTTRQEALPSLLPAADLAGQVHDGALLDAWNKARKSAQVLFAVDVSRAMAAPFPYLRGTRVAAAADAIGLARPLMGARDQIGLWEFADGVGGGARDQRPLVPVGPPDRGRLNRLTERLAGLRPSADDASLYSSVRAAVREMRKRGGADPDETTRAVIMLAHGVDSGGGAAGAAELADEISSGDPVRVYVIAFHPESCAAGLDRVTQAAGGACYEIDGMTAMRRALDGIATGLWGTPP</sequence>
<gene>
    <name evidence="2" type="ORF">GCM10010191_02180</name>
</gene>
<evidence type="ECO:0000259" key="1">
    <source>
        <dbReference type="PROSITE" id="PS50234"/>
    </source>
</evidence>
<protein>
    <recommendedName>
        <fullName evidence="1">VWFA domain-containing protein</fullName>
    </recommendedName>
</protein>
<dbReference type="Proteomes" id="UP001501231">
    <property type="component" value="Unassembled WGS sequence"/>
</dbReference>
<dbReference type="EMBL" id="BAAARW010000001">
    <property type="protein sequence ID" value="GAA2398956.1"/>
    <property type="molecule type" value="Genomic_DNA"/>
</dbReference>
<evidence type="ECO:0000313" key="2">
    <source>
        <dbReference type="EMBL" id="GAA2398956.1"/>
    </source>
</evidence>
<accession>A0ABP5VF65</accession>
<name>A0ABP5VF65_9ACTN</name>
<evidence type="ECO:0000313" key="3">
    <source>
        <dbReference type="Proteomes" id="UP001501231"/>
    </source>
</evidence>
<dbReference type="SUPFAM" id="SSF53300">
    <property type="entry name" value="vWA-like"/>
    <property type="match status" value="1"/>
</dbReference>
<dbReference type="InterPro" id="IPR029787">
    <property type="entry name" value="Nucleotide_cyclase"/>
</dbReference>